<evidence type="ECO:0000259" key="2">
    <source>
        <dbReference type="Pfam" id="PF13349"/>
    </source>
</evidence>
<protein>
    <submittedName>
        <fullName evidence="3">Putative adhesin</fullName>
    </submittedName>
</protein>
<sequence>MKKIIAGLILLTSVSLVAQQKTSYTMAVKGNAAETWVDINNLFADIEIEGTSGSEIKIEVSNYDGLPEKAAGLKPLSATGPENTGIGLSIKQEGNRISISGAHREADDAEYKMYLPKSLMLKIDYNSWQAGDVVVRGMAGEIEAKSQVGDLEFINVTGPIVAHTLSSDLDVSFASLSSKTPTSLSSTSGDIDVTLPASVKGTFKMSTISGGVYTGVEFDFGEESNIRRVGGQNATGKLNGGGVEVTLKTISGDIYIRKAE</sequence>
<proteinExistence type="predicted"/>
<feature type="signal peptide" evidence="1">
    <location>
        <begin position="1"/>
        <end position="18"/>
    </location>
</feature>
<reference evidence="3 4" key="1">
    <citation type="submission" date="2017-06" db="EMBL/GenBank/DDBJ databases">
        <authorList>
            <person name="Kim H.J."/>
            <person name="Triplett B.A."/>
        </authorList>
    </citation>
    <scope>NUCLEOTIDE SEQUENCE [LARGE SCALE GENOMIC DNA]</scope>
    <source>
        <strain evidence="3 4">DSM 19307</strain>
    </source>
</reference>
<feature type="chain" id="PRO_5012692424" evidence="1">
    <location>
        <begin position="19"/>
        <end position="260"/>
    </location>
</feature>
<dbReference type="AlphaFoldDB" id="A0A239EMX1"/>
<keyword evidence="4" id="KW-1185">Reference proteome</keyword>
<dbReference type="EMBL" id="FZPD01000001">
    <property type="protein sequence ID" value="SNS45383.1"/>
    <property type="molecule type" value="Genomic_DNA"/>
</dbReference>
<keyword evidence="1" id="KW-0732">Signal</keyword>
<evidence type="ECO:0000256" key="1">
    <source>
        <dbReference type="SAM" id="SignalP"/>
    </source>
</evidence>
<feature type="domain" description="DUF4097" evidence="2">
    <location>
        <begin position="145"/>
        <end position="256"/>
    </location>
</feature>
<organism evidence="3 4">
    <name type="scientific">Ekhidna lutea</name>
    <dbReference type="NCBI Taxonomy" id="447679"/>
    <lineage>
        <taxon>Bacteria</taxon>
        <taxon>Pseudomonadati</taxon>
        <taxon>Bacteroidota</taxon>
        <taxon>Cytophagia</taxon>
        <taxon>Cytophagales</taxon>
        <taxon>Reichenbachiellaceae</taxon>
        <taxon>Ekhidna</taxon>
    </lineage>
</organism>
<dbReference type="Pfam" id="PF13349">
    <property type="entry name" value="DUF4097"/>
    <property type="match status" value="1"/>
</dbReference>
<gene>
    <name evidence="3" type="ORF">SAMN05421640_0213</name>
</gene>
<dbReference type="OrthoDB" id="1114934at2"/>
<dbReference type="InterPro" id="IPR025164">
    <property type="entry name" value="Toastrack_DUF4097"/>
</dbReference>
<evidence type="ECO:0000313" key="3">
    <source>
        <dbReference type="EMBL" id="SNS45383.1"/>
    </source>
</evidence>
<name>A0A239EMX1_EKHLU</name>
<accession>A0A239EMX1</accession>
<dbReference type="RefSeq" id="WP_089354995.1">
    <property type="nucleotide sequence ID" value="NZ_FZPD01000001.1"/>
</dbReference>
<evidence type="ECO:0000313" key="4">
    <source>
        <dbReference type="Proteomes" id="UP000198393"/>
    </source>
</evidence>
<dbReference type="Proteomes" id="UP000198393">
    <property type="component" value="Unassembled WGS sequence"/>
</dbReference>